<gene>
    <name evidence="1" type="ORF">HGA07_19120</name>
</gene>
<name>A0A7X6M005_9NOCA</name>
<dbReference type="RefSeq" id="WP_040724212.1">
    <property type="nucleotide sequence ID" value="NZ_CAWPHS010000014.1"/>
</dbReference>
<protein>
    <submittedName>
        <fullName evidence="1">Uncharacterized protein</fullName>
    </submittedName>
</protein>
<dbReference type="EMBL" id="JAAXPE010000021">
    <property type="protein sequence ID" value="NKY87733.1"/>
    <property type="molecule type" value="Genomic_DNA"/>
</dbReference>
<dbReference type="InterPro" id="IPR036390">
    <property type="entry name" value="WH_DNA-bd_sf"/>
</dbReference>
<accession>A0A7X6M005</accession>
<comment type="caution">
    <text evidence="1">The sequence shown here is derived from an EMBL/GenBank/DDBJ whole genome shotgun (WGS) entry which is preliminary data.</text>
</comment>
<proteinExistence type="predicted"/>
<keyword evidence="2" id="KW-1185">Reference proteome</keyword>
<dbReference type="AlphaFoldDB" id="A0A7X6M005"/>
<dbReference type="SUPFAM" id="SSF46785">
    <property type="entry name" value="Winged helix' DNA-binding domain"/>
    <property type="match status" value="1"/>
</dbReference>
<reference evidence="1 2" key="1">
    <citation type="submission" date="2020-04" db="EMBL/GenBank/DDBJ databases">
        <title>MicrobeNet Type strains.</title>
        <authorList>
            <person name="Nicholson A.C."/>
        </authorList>
    </citation>
    <scope>NUCLEOTIDE SEQUENCE [LARGE SCALE GENOMIC DNA]</scope>
    <source>
        <strain evidence="1 2">DSM 44445</strain>
    </source>
</reference>
<evidence type="ECO:0000313" key="1">
    <source>
        <dbReference type="EMBL" id="NKY87733.1"/>
    </source>
</evidence>
<dbReference type="Proteomes" id="UP000523447">
    <property type="component" value="Unassembled WGS sequence"/>
</dbReference>
<evidence type="ECO:0000313" key="2">
    <source>
        <dbReference type="Proteomes" id="UP000523447"/>
    </source>
</evidence>
<organism evidence="1 2">
    <name type="scientific">Nocardia veterana</name>
    <dbReference type="NCBI Taxonomy" id="132249"/>
    <lineage>
        <taxon>Bacteria</taxon>
        <taxon>Bacillati</taxon>
        <taxon>Actinomycetota</taxon>
        <taxon>Actinomycetes</taxon>
        <taxon>Mycobacteriales</taxon>
        <taxon>Nocardiaceae</taxon>
        <taxon>Nocardia</taxon>
    </lineage>
</organism>
<sequence>MAHEFAILQAARLKGRLSPALAADSCGIDADTALSEFGTLRDAGYVKGEPSVRLTPEGRERLAALVSAERTGVDQAELAALYKEFDHHNTDLKQVISDWQLKAGAPNDHTDSAYDRSVIERLVSLHAGFAPLVSRIAAVAPRLAAYSRRFDNALQHINAGDISFVARPIADSYHTVWFEFHEELIGLLGLTREEEAAAGRAV</sequence>